<feature type="compositionally biased region" description="Low complexity" evidence="1">
    <location>
        <begin position="97"/>
        <end position="109"/>
    </location>
</feature>
<feature type="compositionally biased region" description="Basic and acidic residues" evidence="1">
    <location>
        <begin position="67"/>
        <end position="77"/>
    </location>
</feature>
<evidence type="ECO:0000256" key="1">
    <source>
        <dbReference type="SAM" id="MobiDB-lite"/>
    </source>
</evidence>
<sequence length="127" mass="13398">NRPPVNPDDDDDLAITEVRSESAGGEEAPPKSPLGQSSFLPAAGDDGVESRDWGDFVDDYDYYGDSQSRKPRDEPVKRLTVRNLTGGDADADDSDSDSGYSDGWSTNSSESDDSSIETGAGSGSKVS</sequence>
<evidence type="ECO:0000313" key="3">
    <source>
        <dbReference type="Proteomes" id="UP000286045"/>
    </source>
</evidence>
<proteinExistence type="predicted"/>
<protein>
    <submittedName>
        <fullName evidence="2">Uncharacterized protein</fullName>
    </submittedName>
</protein>
<dbReference type="EMBL" id="RYZI01000998">
    <property type="protein sequence ID" value="RWA03028.1"/>
    <property type="molecule type" value="Genomic_DNA"/>
</dbReference>
<gene>
    <name evidence="2" type="ORF">EKO27_g12077</name>
</gene>
<name>A0A439CLJ7_9PEZI</name>
<feature type="non-terminal residue" evidence="2">
    <location>
        <position position="1"/>
    </location>
</feature>
<reference evidence="2 3" key="1">
    <citation type="submission" date="2018-12" db="EMBL/GenBank/DDBJ databases">
        <title>Draft genome sequence of Xylaria grammica IHI A82.</title>
        <authorList>
            <person name="Buettner E."/>
            <person name="Kellner H."/>
        </authorList>
    </citation>
    <scope>NUCLEOTIDE SEQUENCE [LARGE SCALE GENOMIC DNA]</scope>
    <source>
        <strain evidence="2 3">IHI A82</strain>
    </source>
</reference>
<feature type="region of interest" description="Disordered" evidence="1">
    <location>
        <begin position="1"/>
        <end position="127"/>
    </location>
</feature>
<dbReference type="AlphaFoldDB" id="A0A439CLJ7"/>
<organism evidence="2 3">
    <name type="scientific">Xylaria grammica</name>
    <dbReference type="NCBI Taxonomy" id="363999"/>
    <lineage>
        <taxon>Eukaryota</taxon>
        <taxon>Fungi</taxon>
        <taxon>Dikarya</taxon>
        <taxon>Ascomycota</taxon>
        <taxon>Pezizomycotina</taxon>
        <taxon>Sordariomycetes</taxon>
        <taxon>Xylariomycetidae</taxon>
        <taxon>Xylariales</taxon>
        <taxon>Xylariaceae</taxon>
        <taxon>Xylaria</taxon>
    </lineage>
</organism>
<keyword evidence="3" id="KW-1185">Reference proteome</keyword>
<accession>A0A439CLJ7</accession>
<comment type="caution">
    <text evidence="2">The sequence shown here is derived from an EMBL/GenBank/DDBJ whole genome shotgun (WGS) entry which is preliminary data.</text>
</comment>
<evidence type="ECO:0000313" key="2">
    <source>
        <dbReference type="EMBL" id="RWA03028.1"/>
    </source>
</evidence>
<dbReference type="Proteomes" id="UP000286045">
    <property type="component" value="Unassembled WGS sequence"/>
</dbReference>